<dbReference type="VEuPathDB" id="FungiDB:PV06_04414"/>
<dbReference type="OrthoDB" id="4137815at2759"/>
<evidence type="ECO:0000313" key="8">
    <source>
        <dbReference type="EMBL" id="KIW43300.1"/>
    </source>
</evidence>
<dbReference type="GO" id="GO:0000981">
    <property type="term" value="F:DNA-binding transcription factor activity, RNA polymerase II-specific"/>
    <property type="evidence" value="ECO:0007669"/>
    <property type="project" value="InterPro"/>
</dbReference>
<dbReference type="InterPro" id="IPR036864">
    <property type="entry name" value="Zn2-C6_fun-type_DNA-bd_sf"/>
</dbReference>
<dbReference type="PANTHER" id="PTHR37534:SF7">
    <property type="entry name" value="TRANSCRIPTIONAL ACTIVATOR PROTEIN UGA3"/>
    <property type="match status" value="1"/>
</dbReference>
<feature type="compositionally biased region" description="Basic and acidic residues" evidence="6">
    <location>
        <begin position="67"/>
        <end position="78"/>
    </location>
</feature>
<keyword evidence="3" id="KW-0238">DNA-binding</keyword>
<reference evidence="8 9" key="1">
    <citation type="submission" date="2015-01" db="EMBL/GenBank/DDBJ databases">
        <title>The Genome Sequence of Exophiala oligosperma CBS72588.</title>
        <authorList>
            <consortium name="The Broad Institute Genomics Platform"/>
            <person name="Cuomo C."/>
            <person name="de Hoog S."/>
            <person name="Gorbushina A."/>
            <person name="Stielow B."/>
            <person name="Teixiera M."/>
            <person name="Abouelleil A."/>
            <person name="Chapman S.B."/>
            <person name="Priest M."/>
            <person name="Young S.K."/>
            <person name="Wortman J."/>
            <person name="Nusbaum C."/>
            <person name="Birren B."/>
        </authorList>
    </citation>
    <scope>NUCLEOTIDE SEQUENCE [LARGE SCALE GENOMIC DNA]</scope>
    <source>
        <strain evidence="8 9">CBS 72588</strain>
    </source>
</reference>
<name>A0A0D2DLI7_9EURO</name>
<dbReference type="GO" id="GO:0045944">
    <property type="term" value="P:positive regulation of transcription by RNA polymerase II"/>
    <property type="evidence" value="ECO:0007669"/>
    <property type="project" value="TreeGrafter"/>
</dbReference>
<dbReference type="GO" id="GO:0000976">
    <property type="term" value="F:transcription cis-regulatory region binding"/>
    <property type="evidence" value="ECO:0007669"/>
    <property type="project" value="TreeGrafter"/>
</dbReference>
<dbReference type="EMBL" id="KN847335">
    <property type="protein sequence ID" value="KIW43300.1"/>
    <property type="molecule type" value="Genomic_DNA"/>
</dbReference>
<dbReference type="CDD" id="cd00067">
    <property type="entry name" value="GAL4"/>
    <property type="match status" value="1"/>
</dbReference>
<evidence type="ECO:0000256" key="2">
    <source>
        <dbReference type="ARBA" id="ARBA00023015"/>
    </source>
</evidence>
<dbReference type="GO" id="GO:0008270">
    <property type="term" value="F:zinc ion binding"/>
    <property type="evidence" value="ECO:0007669"/>
    <property type="project" value="InterPro"/>
</dbReference>
<evidence type="ECO:0000256" key="1">
    <source>
        <dbReference type="ARBA" id="ARBA00004123"/>
    </source>
</evidence>
<evidence type="ECO:0000259" key="7">
    <source>
        <dbReference type="PROSITE" id="PS00463"/>
    </source>
</evidence>
<dbReference type="Pfam" id="PF11951">
    <property type="entry name" value="Fungal_trans_2"/>
    <property type="match status" value="1"/>
</dbReference>
<dbReference type="SUPFAM" id="SSF57701">
    <property type="entry name" value="Zn2/Cys6 DNA-binding domain"/>
    <property type="match status" value="1"/>
</dbReference>
<dbReference type="GO" id="GO:0005634">
    <property type="term" value="C:nucleus"/>
    <property type="evidence" value="ECO:0007669"/>
    <property type="project" value="UniProtKB-SubCell"/>
</dbReference>
<organism evidence="8 9">
    <name type="scientific">Exophiala oligosperma</name>
    <dbReference type="NCBI Taxonomy" id="215243"/>
    <lineage>
        <taxon>Eukaryota</taxon>
        <taxon>Fungi</taxon>
        <taxon>Dikarya</taxon>
        <taxon>Ascomycota</taxon>
        <taxon>Pezizomycotina</taxon>
        <taxon>Eurotiomycetes</taxon>
        <taxon>Chaetothyriomycetidae</taxon>
        <taxon>Chaetothyriales</taxon>
        <taxon>Herpotrichiellaceae</taxon>
        <taxon>Exophiala</taxon>
    </lineage>
</organism>
<evidence type="ECO:0000256" key="3">
    <source>
        <dbReference type="ARBA" id="ARBA00023125"/>
    </source>
</evidence>
<keyword evidence="2" id="KW-0805">Transcription regulation</keyword>
<dbReference type="AlphaFoldDB" id="A0A0D2DLI7"/>
<evidence type="ECO:0000256" key="6">
    <source>
        <dbReference type="SAM" id="MobiDB-lite"/>
    </source>
</evidence>
<evidence type="ECO:0000313" key="9">
    <source>
        <dbReference type="Proteomes" id="UP000053342"/>
    </source>
</evidence>
<keyword evidence="5" id="KW-0539">Nucleus</keyword>
<comment type="subcellular location">
    <subcellularLocation>
        <location evidence="1">Nucleus</location>
    </subcellularLocation>
</comment>
<feature type="region of interest" description="Disordered" evidence="6">
    <location>
        <begin position="44"/>
        <end position="112"/>
    </location>
</feature>
<feature type="domain" description="Zn(2)-C6 fungal-type" evidence="7">
    <location>
        <begin position="10"/>
        <end position="40"/>
    </location>
</feature>
<dbReference type="PROSITE" id="PS00463">
    <property type="entry name" value="ZN2_CY6_FUNGAL_1"/>
    <property type="match status" value="1"/>
</dbReference>
<proteinExistence type="predicted"/>
<dbReference type="InterPro" id="IPR021858">
    <property type="entry name" value="Fun_TF"/>
</dbReference>
<dbReference type="HOGENOM" id="CLU_036113_0_0_1"/>
<dbReference type="GeneID" id="27356488"/>
<dbReference type="RefSeq" id="XP_016263516.1">
    <property type="nucleotide sequence ID" value="XM_016405310.1"/>
</dbReference>
<protein>
    <recommendedName>
        <fullName evidence="7">Zn(2)-C6 fungal-type domain-containing protein</fullName>
    </recommendedName>
</protein>
<sequence>MDGCPPQQRACDRCHNIKERCRWVHGYPKCDRCFRLNHICQKNRPTRKRGRRPFSSPDDSPVGGNDFRQDGLHRDRIRVPGRHYQPPSLDSKDTGYTCPEESSGGEASITSRPGNGLMKYNIKMSTAETEQIRQILFSDCLLENFILGPSFCESMRQYLIPRLFLSKTVLQDGFLAGALSWTGTEEGCLEPDLVDASFRHASSALASLGSLKVTDFETMSDCLMLGVSLINFALKHRVKDVHTICCQTLVLMKPFYDVHLSGASDPLGLLTCMTLWDISGSVLQSKIPTLRFCVPQTSTDQHVDRYLGICVSLIPLLQDICEISAALLCVDADDAQGIFQTWHELEDKVQQWRPATSQDLHRLFNAIEVSHMLCQAQVWQQAALLILHRLRHPYGTNDEPARVLSKAILTNLDMIHLCTRKAVKHVELAFLVACLEVEARQRRQWLQKVRVLVGYSAQFQKDMQDTITSIWRAQDRCKTMSWGSLSIFSSGFLRSPTVQI</sequence>
<keyword evidence="9" id="KW-1185">Reference proteome</keyword>
<gene>
    <name evidence="8" type="ORF">PV06_04414</name>
</gene>
<dbReference type="PANTHER" id="PTHR37534">
    <property type="entry name" value="TRANSCRIPTIONAL ACTIVATOR PROTEIN UGA3"/>
    <property type="match status" value="1"/>
</dbReference>
<dbReference type="InterPro" id="IPR001138">
    <property type="entry name" value="Zn2Cys6_DnaBD"/>
</dbReference>
<evidence type="ECO:0000256" key="4">
    <source>
        <dbReference type="ARBA" id="ARBA00023163"/>
    </source>
</evidence>
<accession>A0A0D2DLI7</accession>
<keyword evidence="4" id="KW-0804">Transcription</keyword>
<evidence type="ECO:0000256" key="5">
    <source>
        <dbReference type="ARBA" id="ARBA00023242"/>
    </source>
</evidence>
<dbReference type="Proteomes" id="UP000053342">
    <property type="component" value="Unassembled WGS sequence"/>
</dbReference>